<feature type="compositionally biased region" description="Low complexity" evidence="1">
    <location>
        <begin position="296"/>
        <end position="311"/>
    </location>
</feature>
<dbReference type="OrthoDB" id="270417at2759"/>
<dbReference type="EMBL" id="SUNJ01006433">
    <property type="protein sequence ID" value="TPP62795.1"/>
    <property type="molecule type" value="Genomic_DNA"/>
</dbReference>
<protein>
    <recommendedName>
        <fullName evidence="2">Transcriptional adapter 2-alpha/beta-like domain-containing protein</fullName>
    </recommendedName>
</protein>
<proteinExistence type="predicted"/>
<comment type="caution">
    <text evidence="3">The sequence shown here is derived from an EMBL/GenBank/DDBJ whole genome shotgun (WGS) entry which is preliminary data.</text>
</comment>
<dbReference type="InterPro" id="IPR055141">
    <property type="entry name" value="TADA2A_B-like_dom"/>
</dbReference>
<dbReference type="Proteomes" id="UP000316759">
    <property type="component" value="Unassembled WGS sequence"/>
</dbReference>
<dbReference type="AlphaFoldDB" id="A0A504YQ79"/>
<evidence type="ECO:0000256" key="1">
    <source>
        <dbReference type="SAM" id="MobiDB-lite"/>
    </source>
</evidence>
<dbReference type="GO" id="GO:0006357">
    <property type="term" value="P:regulation of transcription by RNA polymerase II"/>
    <property type="evidence" value="ECO:0007669"/>
    <property type="project" value="TreeGrafter"/>
</dbReference>
<evidence type="ECO:0000313" key="3">
    <source>
        <dbReference type="EMBL" id="TPP62795.1"/>
    </source>
</evidence>
<reference evidence="3 4" key="1">
    <citation type="submission" date="2019-04" db="EMBL/GenBank/DDBJ databases">
        <title>Annotation for the trematode Fasciola gigantica.</title>
        <authorList>
            <person name="Choi Y.-J."/>
        </authorList>
    </citation>
    <scope>NUCLEOTIDE SEQUENCE [LARGE SCALE GENOMIC DNA]</scope>
    <source>
        <strain evidence="3">Uganda_cow_1</strain>
    </source>
</reference>
<dbReference type="Pfam" id="PF22941">
    <property type="entry name" value="TADA2A-like_3rd"/>
    <property type="match status" value="1"/>
</dbReference>
<feature type="compositionally biased region" description="Basic residues" evidence="1">
    <location>
        <begin position="556"/>
        <end position="567"/>
    </location>
</feature>
<feature type="domain" description="Transcriptional adapter 2-alpha/beta-like" evidence="2">
    <location>
        <begin position="44"/>
        <end position="111"/>
    </location>
</feature>
<dbReference type="PANTHER" id="PTHR12374">
    <property type="entry name" value="TRANSCRIPTIONAL ADAPTOR 2 ADA2 -RELATED"/>
    <property type="match status" value="1"/>
</dbReference>
<dbReference type="GO" id="GO:0005634">
    <property type="term" value="C:nucleus"/>
    <property type="evidence" value="ECO:0007669"/>
    <property type="project" value="TreeGrafter"/>
</dbReference>
<evidence type="ECO:0000259" key="2">
    <source>
        <dbReference type="Pfam" id="PF22941"/>
    </source>
</evidence>
<dbReference type="GO" id="GO:0070461">
    <property type="term" value="C:SAGA-type complex"/>
    <property type="evidence" value="ECO:0007669"/>
    <property type="project" value="TreeGrafter"/>
</dbReference>
<organism evidence="3 4">
    <name type="scientific">Fasciola gigantica</name>
    <name type="common">Giant liver fluke</name>
    <dbReference type="NCBI Taxonomy" id="46835"/>
    <lineage>
        <taxon>Eukaryota</taxon>
        <taxon>Metazoa</taxon>
        <taxon>Spiralia</taxon>
        <taxon>Lophotrochozoa</taxon>
        <taxon>Platyhelminthes</taxon>
        <taxon>Trematoda</taxon>
        <taxon>Digenea</taxon>
        <taxon>Plagiorchiida</taxon>
        <taxon>Echinostomata</taxon>
        <taxon>Echinostomatoidea</taxon>
        <taxon>Fasciolidae</taxon>
        <taxon>Fasciola</taxon>
    </lineage>
</organism>
<evidence type="ECO:0000313" key="4">
    <source>
        <dbReference type="Proteomes" id="UP000316759"/>
    </source>
</evidence>
<feature type="region of interest" description="Disordered" evidence="1">
    <location>
        <begin position="296"/>
        <end position="316"/>
    </location>
</feature>
<dbReference type="GO" id="GO:0003682">
    <property type="term" value="F:chromatin binding"/>
    <property type="evidence" value="ECO:0007669"/>
    <property type="project" value="TreeGrafter"/>
</dbReference>
<dbReference type="PANTHER" id="PTHR12374:SF63">
    <property type="entry name" value="TRANSCRIPTIONAL ADAPTER 2-BETA"/>
    <property type="match status" value="1"/>
</dbReference>
<keyword evidence="4" id="KW-1185">Reference proteome</keyword>
<dbReference type="STRING" id="46835.A0A504YQ79"/>
<name>A0A504YQ79_FASGI</name>
<feature type="region of interest" description="Disordered" evidence="1">
    <location>
        <begin position="556"/>
        <end position="615"/>
    </location>
</feature>
<dbReference type="GO" id="GO:0006338">
    <property type="term" value="P:chromatin remodeling"/>
    <property type="evidence" value="ECO:0007669"/>
    <property type="project" value="TreeGrafter"/>
</dbReference>
<gene>
    <name evidence="3" type="ORF">FGIG_01988</name>
</gene>
<accession>A0A504YQ79</accession>
<sequence length="615" mass="69311">MMIGACTTATHNHLCYRVFDHTDSESILQLPHSPHINPDGQSALGYMPCRDEFEYEFMNNAENVITAIPFGNISDELYRDLQLSLVDIYNRRLEARFMRHSVALEHDLVTHLMRDLRSGHETCRTGQSLRRLRRTCVRGGRRVFRYRSMNDRRRKPGHAHRSTFTGRRRKARFQYTDTITDSTPYVRISPLDVSHVARSATDNSSLKPDKNGQEAVKPVFDQISHQDKQRSRSFENLCTSGDYLGPFNERTVCSTCLLSNGNVIGNHISKSVHSKLSHCTPPCSLSCASVTNCPNSSSENGSTSSENTDSGVFSGDSCAQSTVSTASNNTDTFAPTSVPVTTASQGFVRRLRSRSDSFDPASLPKTHRTKPFDFFASLIELRREDNRVSHNIAPVEVGDWITEEMTKRQICGLPNSSKTIAKIAQENNNAVQRRGLLVAACAHRKPHENSYQLCSKKIGDESNFFAEYPWLKPFARFLNKSELSSLTENLSREQQLRSEIQQLLGHHKRGVRCMKDMCLKPTVRIVHDTSVYVNETTDSMHNQSSVPMGALTSARARKLGSSKRMNSKLHPASARPRGRPRKLNNHQGKSAVHRGLSKRHMKQKRAGPGRPRTRF</sequence>
<dbReference type="GO" id="GO:0003713">
    <property type="term" value="F:transcription coactivator activity"/>
    <property type="evidence" value="ECO:0007669"/>
    <property type="project" value="TreeGrafter"/>
</dbReference>
<feature type="compositionally biased region" description="Basic residues" evidence="1">
    <location>
        <begin position="591"/>
        <end position="615"/>
    </location>
</feature>